<keyword evidence="1 2" id="KW-0129">CBS domain</keyword>
<dbReference type="Gene3D" id="3.10.580.10">
    <property type="entry name" value="CBS-domain"/>
    <property type="match status" value="1"/>
</dbReference>
<organism evidence="4">
    <name type="scientific">Pseudomonas saudimassiliensis</name>
    <dbReference type="NCBI Taxonomy" id="1461581"/>
    <lineage>
        <taxon>Bacteria</taxon>
        <taxon>Pseudomonadati</taxon>
        <taxon>Pseudomonadota</taxon>
        <taxon>Gammaproteobacteria</taxon>
        <taxon>Pseudomonadales</taxon>
        <taxon>Pseudomonadaceae</taxon>
        <taxon>Pseudomonas</taxon>
    </lineage>
</organism>
<dbReference type="EMBL" id="LM997413">
    <property type="protein sequence ID" value="CEA06108.1"/>
    <property type="molecule type" value="Genomic_DNA"/>
</dbReference>
<evidence type="ECO:0000313" key="4">
    <source>
        <dbReference type="EMBL" id="CEA06108.1"/>
    </source>
</evidence>
<reference evidence="4" key="1">
    <citation type="submission" date="2014-07" db="EMBL/GenBank/DDBJ databases">
        <authorList>
            <person name="Urmite Genomes Urmite Genomes"/>
        </authorList>
    </citation>
    <scope>NUCLEOTIDE SEQUENCE</scope>
    <source>
        <strain evidence="4">12M76_air</strain>
    </source>
</reference>
<dbReference type="PATRIC" id="fig|1461581.3.peg.2450"/>
<dbReference type="InterPro" id="IPR000644">
    <property type="entry name" value="CBS_dom"/>
</dbReference>
<dbReference type="InterPro" id="IPR051257">
    <property type="entry name" value="Diverse_CBS-Domain"/>
</dbReference>
<name>A0A078MFM3_9PSED</name>
<gene>
    <name evidence="4" type="ORF">BN1049_02485</name>
</gene>
<feature type="domain" description="CBS" evidence="3">
    <location>
        <begin position="7"/>
        <end position="65"/>
    </location>
</feature>
<evidence type="ECO:0000256" key="1">
    <source>
        <dbReference type="ARBA" id="ARBA00023122"/>
    </source>
</evidence>
<sequence length="135" mass="14865">MKVRDYMNTEPVTLTPDTKLHKAVDVFLAHRISGASVVDIHGTLVGVLSESDCLRGILNGSYFDEAGGTVGSFMSEVVETIDADANILKAAEHFVQKNRRRLPVMERGRLVGQISRRDLLLALKSFNDQGKPKRG</sequence>
<evidence type="ECO:0000256" key="2">
    <source>
        <dbReference type="PROSITE-ProRule" id="PRU00703"/>
    </source>
</evidence>
<dbReference type="SUPFAM" id="SSF54631">
    <property type="entry name" value="CBS-domain pair"/>
    <property type="match status" value="1"/>
</dbReference>
<evidence type="ECO:0000259" key="3">
    <source>
        <dbReference type="PROSITE" id="PS51371"/>
    </source>
</evidence>
<dbReference type="PROSITE" id="PS51371">
    <property type="entry name" value="CBS"/>
    <property type="match status" value="2"/>
</dbReference>
<dbReference type="InterPro" id="IPR046342">
    <property type="entry name" value="CBS_dom_sf"/>
</dbReference>
<dbReference type="PANTHER" id="PTHR43080">
    <property type="entry name" value="CBS DOMAIN-CONTAINING PROTEIN CBSX3, MITOCHONDRIAL"/>
    <property type="match status" value="1"/>
</dbReference>
<dbReference type="EMBL" id="LK391969">
    <property type="protein sequence ID" value="CEF27533.1"/>
    <property type="molecule type" value="Genomic_DNA"/>
</dbReference>
<dbReference type="AlphaFoldDB" id="A0A078MFM3"/>
<dbReference type="InterPro" id="IPR044729">
    <property type="entry name" value="CBS_bac"/>
</dbReference>
<accession>A0A078MFM3</accession>
<protein>
    <submittedName>
        <fullName evidence="4">Inosine-5'-monophosphate dehydrogenase</fullName>
    </submittedName>
</protein>
<proteinExistence type="predicted"/>
<dbReference type="PANTHER" id="PTHR43080:SF26">
    <property type="entry name" value="REGULATORY PROTEIN"/>
    <property type="match status" value="1"/>
</dbReference>
<dbReference type="CDD" id="cd04629">
    <property type="entry name" value="CBS_pair_bac"/>
    <property type="match status" value="1"/>
</dbReference>
<feature type="domain" description="CBS" evidence="3">
    <location>
        <begin position="74"/>
        <end position="129"/>
    </location>
</feature>
<dbReference type="SMART" id="SM00116">
    <property type="entry name" value="CBS"/>
    <property type="match status" value="2"/>
</dbReference>
<dbReference type="Pfam" id="PF00571">
    <property type="entry name" value="CBS"/>
    <property type="match status" value="2"/>
</dbReference>